<dbReference type="InterPro" id="IPR037914">
    <property type="entry name" value="SpoVT-AbrB_sf"/>
</dbReference>
<reference evidence="3 4" key="1">
    <citation type="submission" date="2021-01" db="EMBL/GenBank/DDBJ databases">
        <title>Whole genome shotgun sequence of Microbispora siamensis NBRC 104113.</title>
        <authorList>
            <person name="Komaki H."/>
            <person name="Tamura T."/>
        </authorList>
    </citation>
    <scope>NUCLEOTIDE SEQUENCE [LARGE SCALE GENOMIC DNA]</scope>
    <source>
        <strain evidence="3 4">NBRC 104113</strain>
    </source>
</reference>
<evidence type="ECO:0000259" key="2">
    <source>
        <dbReference type="PROSITE" id="PS51740"/>
    </source>
</evidence>
<keyword evidence="1" id="KW-0238">DNA-binding</keyword>
<dbReference type="SMART" id="SM00966">
    <property type="entry name" value="SpoVT_AbrB"/>
    <property type="match status" value="1"/>
</dbReference>
<dbReference type="Gene3D" id="2.10.260.10">
    <property type="match status" value="1"/>
</dbReference>
<proteinExistence type="predicted"/>
<dbReference type="EMBL" id="BOOF01000040">
    <property type="protein sequence ID" value="GIH65443.1"/>
    <property type="molecule type" value="Genomic_DNA"/>
</dbReference>
<keyword evidence="4" id="KW-1185">Reference proteome</keyword>
<organism evidence="3 4">
    <name type="scientific">Microbispora siamensis</name>
    <dbReference type="NCBI Taxonomy" id="564413"/>
    <lineage>
        <taxon>Bacteria</taxon>
        <taxon>Bacillati</taxon>
        <taxon>Actinomycetota</taxon>
        <taxon>Actinomycetes</taxon>
        <taxon>Streptosporangiales</taxon>
        <taxon>Streptosporangiaceae</taxon>
        <taxon>Microbispora</taxon>
    </lineage>
</organism>
<dbReference type="RefSeq" id="WP_204051492.1">
    <property type="nucleotide sequence ID" value="NZ_BOOF01000040.1"/>
</dbReference>
<name>A0ABQ4GVI0_9ACTN</name>
<dbReference type="SUPFAM" id="SSF89447">
    <property type="entry name" value="AbrB/MazE/MraZ-like"/>
    <property type="match status" value="1"/>
</dbReference>
<evidence type="ECO:0000313" key="4">
    <source>
        <dbReference type="Proteomes" id="UP000660454"/>
    </source>
</evidence>
<dbReference type="Pfam" id="PF04014">
    <property type="entry name" value="MazE_antitoxin"/>
    <property type="match status" value="1"/>
</dbReference>
<comment type="caution">
    <text evidence="3">The sequence shown here is derived from an EMBL/GenBank/DDBJ whole genome shotgun (WGS) entry which is preliminary data.</text>
</comment>
<dbReference type="Proteomes" id="UP000660454">
    <property type="component" value="Unassembled WGS sequence"/>
</dbReference>
<evidence type="ECO:0000256" key="1">
    <source>
        <dbReference type="PROSITE-ProRule" id="PRU01076"/>
    </source>
</evidence>
<dbReference type="NCBIfam" id="TIGR01439">
    <property type="entry name" value="lp_hng_hel_AbrB"/>
    <property type="match status" value="1"/>
</dbReference>
<feature type="domain" description="SpoVT-AbrB" evidence="2">
    <location>
        <begin position="4"/>
        <end position="49"/>
    </location>
</feature>
<dbReference type="InterPro" id="IPR007159">
    <property type="entry name" value="SpoVT-AbrB_dom"/>
</dbReference>
<dbReference type="PROSITE" id="PS51740">
    <property type="entry name" value="SPOVT_ABRB"/>
    <property type="match status" value="1"/>
</dbReference>
<protein>
    <recommendedName>
        <fullName evidence="2">SpoVT-AbrB domain-containing protein</fullName>
    </recommendedName>
</protein>
<gene>
    <name evidence="3" type="ORF">Msi02_62600</name>
</gene>
<accession>A0ABQ4GVI0</accession>
<evidence type="ECO:0000313" key="3">
    <source>
        <dbReference type="EMBL" id="GIH65443.1"/>
    </source>
</evidence>
<sequence length="81" mass="8906">MTGTGAMRLNSKGQVTIPAEMREKYGLHPGDEVDVIEVGNTLQIVRRESSSTRGQRAIQRLRGSATTSMTTDEIMGLLRDE</sequence>